<keyword evidence="5" id="KW-0418">Kinase</keyword>
<protein>
    <recommendedName>
        <fullName evidence="1">non-specific serine/threonine protein kinase</fullName>
        <ecNumber evidence="1">2.7.11.1</ecNumber>
    </recommendedName>
</protein>
<dbReference type="EC" id="2.7.11.1" evidence="1"/>
<feature type="compositionally biased region" description="Basic and acidic residues" evidence="9">
    <location>
        <begin position="423"/>
        <end position="433"/>
    </location>
</feature>
<dbReference type="Gene3D" id="1.10.510.10">
    <property type="entry name" value="Transferase(Phosphotransferase) domain 1"/>
    <property type="match status" value="2"/>
</dbReference>
<evidence type="ECO:0000256" key="3">
    <source>
        <dbReference type="ARBA" id="ARBA00022679"/>
    </source>
</evidence>
<name>A0A9P4MD32_9PEZI</name>
<feature type="region of interest" description="Disordered" evidence="9">
    <location>
        <begin position="342"/>
        <end position="367"/>
    </location>
</feature>
<evidence type="ECO:0000256" key="4">
    <source>
        <dbReference type="ARBA" id="ARBA00022741"/>
    </source>
</evidence>
<evidence type="ECO:0000256" key="7">
    <source>
        <dbReference type="ARBA" id="ARBA00047899"/>
    </source>
</evidence>
<keyword evidence="12" id="KW-1185">Reference proteome</keyword>
<organism evidence="11 12">
    <name type="scientific">Myriangium duriaei CBS 260.36</name>
    <dbReference type="NCBI Taxonomy" id="1168546"/>
    <lineage>
        <taxon>Eukaryota</taxon>
        <taxon>Fungi</taxon>
        <taxon>Dikarya</taxon>
        <taxon>Ascomycota</taxon>
        <taxon>Pezizomycotina</taxon>
        <taxon>Dothideomycetes</taxon>
        <taxon>Dothideomycetidae</taxon>
        <taxon>Myriangiales</taxon>
        <taxon>Myriangiaceae</taxon>
        <taxon>Myriangium</taxon>
    </lineage>
</organism>
<evidence type="ECO:0000313" key="11">
    <source>
        <dbReference type="EMBL" id="KAF2149445.1"/>
    </source>
</evidence>
<evidence type="ECO:0000256" key="5">
    <source>
        <dbReference type="ARBA" id="ARBA00022777"/>
    </source>
</evidence>
<accession>A0A9P4MD32</accession>
<gene>
    <name evidence="11" type="ORF">K461DRAFT_246231</name>
</gene>
<sequence length="693" mass="78738">MGTRNFVQTPINYDKMAMNAAMYGFAQHSMLTPHHDVKQLWWTEKRIEARVDKKFVMSSFHGPERAMLEEPVGFGGDLSDDTYLSWILDRARRLFLILNQIRCANRIFDLIDDSWQDDDLPLSRAEVKQLRLASENDEQLNRRFHEAQFQYLLRPITQGSHIDYGPNEYISMEYVNTVPHAVILQRWNRIHFPEEPNKVFIRRRFELTADDNIRHELDFLEDVQRSRFYQHEHIARIWASYTSDGSGYTLYDHVPTHTLRTFIDHRTPPQFTKLSKAQRPCLLLEWMHCLADTIAYLHHRGDYHGVIRPSNILIDEDNRIAFADLGRLRTFHRDKTVFKEETRDYSAPELKGEPIPKPPTFSPSFEQSDSSSFYANVGPLSPRLSHTSSISSAISVSAGPSFSCSSAQTSPRNFSRHFEAIRKDSGHDLERHVTKPPSPPRTPSFVKDGFSDFGSVHTATYSPRQSRTSSPQQASDVFSLGCVYLDILTFLVHGKLNPLLKLRNKKHPSSTPTPDTASISSHKSNSSGSEPFHASMERLDAWLHSLRKASDKHPPALASCIAELLRIVRMMLAPTPGMRPSAMEVRNALEATLTRDVGIEDLCCHARNWDMAGAVTAPQGLTDAIARCKQRAVDAARESSDESPGEGTVSPRSWELSRQSTRRSSYEVGGEGRERKGSRGLFRSLKGPVMKLP</sequence>
<dbReference type="PANTHER" id="PTHR43671:SF98">
    <property type="entry name" value="SERINE_THREONINE-PROTEIN KINASE NEK11"/>
    <property type="match status" value="1"/>
</dbReference>
<feature type="compositionally biased region" description="Low complexity" evidence="9">
    <location>
        <begin position="518"/>
        <end position="529"/>
    </location>
</feature>
<dbReference type="SUPFAM" id="SSF56112">
    <property type="entry name" value="Protein kinase-like (PK-like)"/>
    <property type="match status" value="2"/>
</dbReference>
<feature type="region of interest" description="Disordered" evidence="9">
    <location>
        <begin position="635"/>
        <end position="693"/>
    </location>
</feature>
<reference evidence="11" key="1">
    <citation type="journal article" date="2020" name="Stud. Mycol.">
        <title>101 Dothideomycetes genomes: a test case for predicting lifestyles and emergence of pathogens.</title>
        <authorList>
            <person name="Haridas S."/>
            <person name="Albert R."/>
            <person name="Binder M."/>
            <person name="Bloem J."/>
            <person name="Labutti K."/>
            <person name="Salamov A."/>
            <person name="Andreopoulos B."/>
            <person name="Baker S."/>
            <person name="Barry K."/>
            <person name="Bills G."/>
            <person name="Bluhm B."/>
            <person name="Cannon C."/>
            <person name="Castanera R."/>
            <person name="Culley D."/>
            <person name="Daum C."/>
            <person name="Ezra D."/>
            <person name="Gonzalez J."/>
            <person name="Henrissat B."/>
            <person name="Kuo A."/>
            <person name="Liang C."/>
            <person name="Lipzen A."/>
            <person name="Lutzoni F."/>
            <person name="Magnuson J."/>
            <person name="Mondo S."/>
            <person name="Nolan M."/>
            <person name="Ohm R."/>
            <person name="Pangilinan J."/>
            <person name="Park H.-J."/>
            <person name="Ramirez L."/>
            <person name="Alfaro M."/>
            <person name="Sun H."/>
            <person name="Tritt A."/>
            <person name="Yoshinaga Y."/>
            <person name="Zwiers L.-H."/>
            <person name="Turgeon B."/>
            <person name="Goodwin S."/>
            <person name="Spatafora J."/>
            <person name="Crous P."/>
            <person name="Grigoriev I."/>
        </authorList>
    </citation>
    <scope>NUCLEOTIDE SEQUENCE</scope>
    <source>
        <strain evidence="11">CBS 260.36</strain>
    </source>
</reference>
<keyword evidence="3" id="KW-0808">Transferase</keyword>
<keyword evidence="6" id="KW-0067">ATP-binding</keyword>
<dbReference type="GO" id="GO:0005524">
    <property type="term" value="F:ATP binding"/>
    <property type="evidence" value="ECO:0007669"/>
    <property type="project" value="UniProtKB-KW"/>
</dbReference>
<dbReference type="PANTHER" id="PTHR43671">
    <property type="entry name" value="SERINE/THREONINE-PROTEIN KINASE NEK"/>
    <property type="match status" value="1"/>
</dbReference>
<evidence type="ECO:0000256" key="1">
    <source>
        <dbReference type="ARBA" id="ARBA00012513"/>
    </source>
</evidence>
<evidence type="ECO:0000259" key="10">
    <source>
        <dbReference type="PROSITE" id="PS50011"/>
    </source>
</evidence>
<feature type="region of interest" description="Disordered" evidence="9">
    <location>
        <begin position="503"/>
        <end position="532"/>
    </location>
</feature>
<dbReference type="InterPro" id="IPR000719">
    <property type="entry name" value="Prot_kinase_dom"/>
</dbReference>
<feature type="region of interest" description="Disordered" evidence="9">
    <location>
        <begin position="423"/>
        <end position="449"/>
    </location>
</feature>
<evidence type="ECO:0000256" key="8">
    <source>
        <dbReference type="ARBA" id="ARBA00048679"/>
    </source>
</evidence>
<dbReference type="OrthoDB" id="4062651at2759"/>
<dbReference type="PROSITE" id="PS50011">
    <property type="entry name" value="PROTEIN_KINASE_DOM"/>
    <property type="match status" value="1"/>
</dbReference>
<evidence type="ECO:0000313" key="12">
    <source>
        <dbReference type="Proteomes" id="UP000799439"/>
    </source>
</evidence>
<comment type="catalytic activity">
    <reaction evidence="7">
        <text>L-threonyl-[protein] + ATP = O-phospho-L-threonyl-[protein] + ADP + H(+)</text>
        <dbReference type="Rhea" id="RHEA:46608"/>
        <dbReference type="Rhea" id="RHEA-COMP:11060"/>
        <dbReference type="Rhea" id="RHEA-COMP:11605"/>
        <dbReference type="ChEBI" id="CHEBI:15378"/>
        <dbReference type="ChEBI" id="CHEBI:30013"/>
        <dbReference type="ChEBI" id="CHEBI:30616"/>
        <dbReference type="ChEBI" id="CHEBI:61977"/>
        <dbReference type="ChEBI" id="CHEBI:456216"/>
        <dbReference type="EC" id="2.7.11.1"/>
    </reaction>
</comment>
<evidence type="ECO:0000256" key="2">
    <source>
        <dbReference type="ARBA" id="ARBA00022527"/>
    </source>
</evidence>
<evidence type="ECO:0000256" key="6">
    <source>
        <dbReference type="ARBA" id="ARBA00022840"/>
    </source>
</evidence>
<dbReference type="EMBL" id="ML996091">
    <property type="protein sequence ID" value="KAF2149445.1"/>
    <property type="molecule type" value="Genomic_DNA"/>
</dbReference>
<dbReference type="InterPro" id="IPR050660">
    <property type="entry name" value="NEK_Ser/Thr_kinase"/>
</dbReference>
<comment type="caution">
    <text evidence="11">The sequence shown here is derived from an EMBL/GenBank/DDBJ whole genome shotgun (WGS) entry which is preliminary data.</text>
</comment>
<dbReference type="SMART" id="SM00220">
    <property type="entry name" value="S_TKc"/>
    <property type="match status" value="1"/>
</dbReference>
<dbReference type="GO" id="GO:0004674">
    <property type="term" value="F:protein serine/threonine kinase activity"/>
    <property type="evidence" value="ECO:0007669"/>
    <property type="project" value="UniProtKB-KW"/>
</dbReference>
<keyword evidence="2" id="KW-0723">Serine/threonine-protein kinase</keyword>
<evidence type="ECO:0000256" key="9">
    <source>
        <dbReference type="SAM" id="MobiDB-lite"/>
    </source>
</evidence>
<dbReference type="InterPro" id="IPR011009">
    <property type="entry name" value="Kinase-like_dom_sf"/>
</dbReference>
<comment type="catalytic activity">
    <reaction evidence="8">
        <text>L-seryl-[protein] + ATP = O-phospho-L-seryl-[protein] + ADP + H(+)</text>
        <dbReference type="Rhea" id="RHEA:17989"/>
        <dbReference type="Rhea" id="RHEA-COMP:9863"/>
        <dbReference type="Rhea" id="RHEA-COMP:11604"/>
        <dbReference type="ChEBI" id="CHEBI:15378"/>
        <dbReference type="ChEBI" id="CHEBI:29999"/>
        <dbReference type="ChEBI" id="CHEBI:30616"/>
        <dbReference type="ChEBI" id="CHEBI:83421"/>
        <dbReference type="ChEBI" id="CHEBI:456216"/>
        <dbReference type="EC" id="2.7.11.1"/>
    </reaction>
</comment>
<proteinExistence type="predicted"/>
<feature type="domain" description="Protein kinase" evidence="10">
    <location>
        <begin position="138"/>
        <end position="593"/>
    </location>
</feature>
<dbReference type="AlphaFoldDB" id="A0A9P4MD32"/>
<keyword evidence="4" id="KW-0547">Nucleotide-binding</keyword>
<dbReference type="Pfam" id="PF00069">
    <property type="entry name" value="Pkinase"/>
    <property type="match status" value="1"/>
</dbReference>
<feature type="compositionally biased region" description="Basic and acidic residues" evidence="9">
    <location>
        <begin position="342"/>
        <end position="354"/>
    </location>
</feature>
<dbReference type="Proteomes" id="UP000799439">
    <property type="component" value="Unassembled WGS sequence"/>
</dbReference>